<protein>
    <submittedName>
        <fullName evidence="3">Unannotated protein</fullName>
    </submittedName>
</protein>
<feature type="compositionally biased region" description="Low complexity" evidence="1">
    <location>
        <begin position="170"/>
        <end position="183"/>
    </location>
</feature>
<feature type="region of interest" description="Disordered" evidence="1">
    <location>
        <begin position="160"/>
        <end position="250"/>
    </location>
</feature>
<evidence type="ECO:0000256" key="2">
    <source>
        <dbReference type="SAM" id="Phobius"/>
    </source>
</evidence>
<keyword evidence="2" id="KW-0812">Transmembrane</keyword>
<organism evidence="3">
    <name type="scientific">freshwater metagenome</name>
    <dbReference type="NCBI Taxonomy" id="449393"/>
    <lineage>
        <taxon>unclassified sequences</taxon>
        <taxon>metagenomes</taxon>
        <taxon>ecological metagenomes</taxon>
    </lineage>
</organism>
<name>A0A6J7I1I7_9ZZZZ</name>
<evidence type="ECO:0000256" key="1">
    <source>
        <dbReference type="SAM" id="MobiDB-lite"/>
    </source>
</evidence>
<feature type="transmembrane region" description="Helical" evidence="2">
    <location>
        <begin position="264"/>
        <end position="285"/>
    </location>
</feature>
<keyword evidence="2" id="KW-0472">Membrane</keyword>
<dbReference type="EMBL" id="CAFBMR010000088">
    <property type="protein sequence ID" value="CAB4924602.1"/>
    <property type="molecule type" value="Genomic_DNA"/>
</dbReference>
<evidence type="ECO:0000313" key="3">
    <source>
        <dbReference type="EMBL" id="CAB4924602.1"/>
    </source>
</evidence>
<gene>
    <name evidence="3" type="ORF">UFOPK3610_01605</name>
</gene>
<dbReference type="AlphaFoldDB" id="A0A6J7I1I7"/>
<sequence length="293" mass="29545">MCILKRVLTPALLIGFFAGVGLAVNTPASADSVTYARVSPASGTTLQAVELQLPDGAFCPADANRVIVRLTGPGLDAPLNVTGNTAITALDNKSYPGTAILPLVWTFTDAGGFVRPTPVVLDGDYRLTMSCLAGLSQNSLGDTVADITIDSAKGTFVVTSPNPPLVQPSGDDAAVDQGAGQAAEPVNVDAGNSDTGNTEEAVPAPVDDQESPESESNSVGSAGAEQDPLASEVAEAEPTEPSVNESTSAVDAVAGASTEQGASLLKPLLIGGGIFLLMVVVLLGLKSRRSSAS</sequence>
<proteinExistence type="predicted"/>
<reference evidence="3" key="1">
    <citation type="submission" date="2020-05" db="EMBL/GenBank/DDBJ databases">
        <authorList>
            <person name="Chiriac C."/>
            <person name="Salcher M."/>
            <person name="Ghai R."/>
            <person name="Kavagutti S V."/>
        </authorList>
    </citation>
    <scope>NUCLEOTIDE SEQUENCE</scope>
</reference>
<accession>A0A6J7I1I7</accession>
<keyword evidence="2" id="KW-1133">Transmembrane helix</keyword>